<dbReference type="GO" id="GO:0006508">
    <property type="term" value="P:proteolysis"/>
    <property type="evidence" value="ECO:0007669"/>
    <property type="project" value="UniProtKB-KW"/>
</dbReference>
<dbReference type="RefSeq" id="WP_249737884.1">
    <property type="nucleotide sequence ID" value="NZ_JAKNCJ010000005.1"/>
</dbReference>
<dbReference type="EMBL" id="JAKNCJ010000005">
    <property type="protein sequence ID" value="MCL6423806.1"/>
    <property type="molecule type" value="Genomic_DNA"/>
</dbReference>
<comment type="caution">
    <text evidence="2">Lacks conserved residue(s) required for the propagation of feature annotation.</text>
</comment>
<name>A0ABT0R1N0_9MICO</name>
<keyword evidence="4" id="KW-0378">Hydrolase</keyword>
<evidence type="ECO:0000259" key="3">
    <source>
        <dbReference type="PROSITE" id="PS50203"/>
    </source>
</evidence>
<dbReference type="InterPro" id="IPR038765">
    <property type="entry name" value="Papain-like_cys_pep_sf"/>
</dbReference>
<feature type="domain" description="Calpain catalytic" evidence="3">
    <location>
        <begin position="69"/>
        <end position="263"/>
    </location>
</feature>
<comment type="caution">
    <text evidence="4">The sequence shown here is derived from an EMBL/GenBank/DDBJ whole genome shotgun (WGS) entry which is preliminary data.</text>
</comment>
<comment type="similarity">
    <text evidence="1">Belongs to the peptidase C2 family.</text>
</comment>
<dbReference type="InterPro" id="IPR000169">
    <property type="entry name" value="Pept_cys_AS"/>
</dbReference>
<gene>
    <name evidence="4" type="ORF">Bequi_10470</name>
</gene>
<sequence length="293" mass="31969">MRWRHALRALADLRARAVVHPGPGIGVGAAPDEPFETCAAAPQTVGLGPHASGFREDRTRIDLRARPRQGRLGDCWVMAGLLAIHSAAPELIDELVGVSTDVRTGVSTGRVRLFERQGGRLAPASRRLQRIEVEVDRMMPVDSAGAWVYATQSGRGAAAGPGWAGIVEKALAQRLAGSYRFLARGLGRYGLQALTGARVRTHLLLPSSRRLARWTADGHAVLASTHPLSFLVRTSQGRVPTSHVMAVVGADRRTGHVHLRNPWRPDDLLVIDRRSFRRAFVSVDRTARPLRRS</sequence>
<keyword evidence="5" id="KW-1185">Reference proteome</keyword>
<protein>
    <submittedName>
        <fullName evidence="4">C2 family cysteine protease</fullName>
    </submittedName>
</protein>
<dbReference type="PROSITE" id="PS50203">
    <property type="entry name" value="CALPAIN_CAT"/>
    <property type="match status" value="1"/>
</dbReference>
<evidence type="ECO:0000256" key="1">
    <source>
        <dbReference type="ARBA" id="ARBA00007623"/>
    </source>
</evidence>
<reference evidence="4" key="1">
    <citation type="submission" date="2022-02" db="EMBL/GenBank/DDBJ databases">
        <authorList>
            <person name="Lee M."/>
            <person name="Kim S.-J."/>
            <person name="Jung M.-Y."/>
        </authorList>
    </citation>
    <scope>NUCLEOTIDE SEQUENCE</scope>
    <source>
        <strain evidence="4">JHP9</strain>
    </source>
</reference>
<dbReference type="PROSITE" id="PS00139">
    <property type="entry name" value="THIOL_PROTEASE_CYS"/>
    <property type="match status" value="1"/>
</dbReference>
<evidence type="ECO:0000313" key="4">
    <source>
        <dbReference type="EMBL" id="MCL6423806.1"/>
    </source>
</evidence>
<evidence type="ECO:0000256" key="2">
    <source>
        <dbReference type="PROSITE-ProRule" id="PRU00239"/>
    </source>
</evidence>
<evidence type="ECO:0000313" key="5">
    <source>
        <dbReference type="Proteomes" id="UP001203761"/>
    </source>
</evidence>
<organism evidence="4 5">
    <name type="scientific">Brachybacterium equifaecis</name>
    <dbReference type="NCBI Taxonomy" id="2910770"/>
    <lineage>
        <taxon>Bacteria</taxon>
        <taxon>Bacillati</taxon>
        <taxon>Actinomycetota</taxon>
        <taxon>Actinomycetes</taxon>
        <taxon>Micrococcales</taxon>
        <taxon>Dermabacteraceae</taxon>
        <taxon>Brachybacterium</taxon>
    </lineage>
</organism>
<dbReference type="Pfam" id="PF00648">
    <property type="entry name" value="Peptidase_C2"/>
    <property type="match status" value="1"/>
</dbReference>
<dbReference type="GO" id="GO:0008233">
    <property type="term" value="F:peptidase activity"/>
    <property type="evidence" value="ECO:0007669"/>
    <property type="project" value="UniProtKB-KW"/>
</dbReference>
<accession>A0ABT0R1N0</accession>
<keyword evidence="4" id="KW-0645">Protease</keyword>
<proteinExistence type="inferred from homology"/>
<dbReference type="Proteomes" id="UP001203761">
    <property type="component" value="Unassembled WGS sequence"/>
</dbReference>
<dbReference type="SUPFAM" id="SSF54001">
    <property type="entry name" value="Cysteine proteinases"/>
    <property type="match status" value="1"/>
</dbReference>
<dbReference type="InterPro" id="IPR001300">
    <property type="entry name" value="Peptidase_C2_calpain_cat"/>
</dbReference>